<gene>
    <name evidence="2" type="ORF">OBE_11269</name>
</gene>
<keyword evidence="1" id="KW-0812">Transmembrane</keyword>
<organism evidence="2">
    <name type="scientific">human gut metagenome</name>
    <dbReference type="NCBI Taxonomy" id="408170"/>
    <lineage>
        <taxon>unclassified sequences</taxon>
        <taxon>metagenomes</taxon>
        <taxon>organismal metagenomes</taxon>
    </lineage>
</organism>
<proteinExistence type="predicted"/>
<evidence type="ECO:0000256" key="1">
    <source>
        <dbReference type="SAM" id="Phobius"/>
    </source>
</evidence>
<comment type="caution">
    <text evidence="2">The sequence shown here is derived from an EMBL/GenBank/DDBJ whole genome shotgun (WGS) entry which is preliminary data.</text>
</comment>
<sequence>KEKRDEFIDKIILGKYTSIPIMLIMFGIILWITIKGSNYPSEILSSAFFNFEEFLSDKNERVRHFTDNNQPAY</sequence>
<feature type="non-terminal residue" evidence="2">
    <location>
        <position position="1"/>
    </location>
</feature>
<name>K1S5Q3_9ZZZZ</name>
<evidence type="ECO:0000313" key="2">
    <source>
        <dbReference type="EMBL" id="EKC56032.1"/>
    </source>
</evidence>
<protein>
    <submittedName>
        <fullName evidence="2">Uncharacterized protein</fullName>
    </submittedName>
</protein>
<accession>K1S5Q3</accession>
<dbReference type="AlphaFoldDB" id="K1S5Q3"/>
<reference evidence="2" key="1">
    <citation type="journal article" date="2013" name="Environ. Microbiol.">
        <title>Microbiota from the distal guts of lean and obese adolescents exhibit partial functional redundancy besides clear differences in community structure.</title>
        <authorList>
            <person name="Ferrer M."/>
            <person name="Ruiz A."/>
            <person name="Lanza F."/>
            <person name="Haange S.B."/>
            <person name="Oberbach A."/>
            <person name="Till H."/>
            <person name="Bargiela R."/>
            <person name="Campoy C."/>
            <person name="Segura M.T."/>
            <person name="Richter M."/>
            <person name="von Bergen M."/>
            <person name="Seifert J."/>
            <person name="Suarez A."/>
        </authorList>
    </citation>
    <scope>NUCLEOTIDE SEQUENCE</scope>
</reference>
<feature type="transmembrane region" description="Helical" evidence="1">
    <location>
        <begin position="12"/>
        <end position="34"/>
    </location>
</feature>
<dbReference type="EMBL" id="AJWZ01007751">
    <property type="protein sequence ID" value="EKC56032.1"/>
    <property type="molecule type" value="Genomic_DNA"/>
</dbReference>
<keyword evidence="1" id="KW-0472">Membrane</keyword>
<keyword evidence="1" id="KW-1133">Transmembrane helix</keyword>